<reference evidence="13" key="2">
    <citation type="submission" date="2017-05" db="UniProtKB">
        <authorList>
            <consortium name="EnsemblMetazoa"/>
        </authorList>
    </citation>
    <scope>IDENTIFICATION</scope>
</reference>
<keyword evidence="14" id="KW-1185">Reference proteome</keyword>
<feature type="compositionally biased region" description="Low complexity" evidence="11">
    <location>
        <begin position="27"/>
        <end position="36"/>
    </location>
</feature>
<evidence type="ECO:0000256" key="2">
    <source>
        <dbReference type="ARBA" id="ARBA00006445"/>
    </source>
</evidence>
<dbReference type="PANTHER" id="PTHR19918:SF1">
    <property type="entry name" value="FIZZY-RELATED PROTEIN HOMOLOG"/>
    <property type="match status" value="1"/>
</dbReference>
<dbReference type="GO" id="GO:0051301">
    <property type="term" value="P:cell division"/>
    <property type="evidence" value="ECO:0007669"/>
    <property type="project" value="UniProtKB-KW"/>
</dbReference>
<dbReference type="GO" id="GO:1905786">
    <property type="term" value="P:positive regulation of anaphase-promoting complex-dependent catabolic process"/>
    <property type="evidence" value="ECO:0007669"/>
    <property type="project" value="TreeGrafter"/>
</dbReference>
<dbReference type="STRING" id="400682.A0A1X7UBN3"/>
<keyword evidence="7" id="KW-0131">Cell cycle</keyword>
<reference evidence="14" key="1">
    <citation type="journal article" date="2010" name="Nature">
        <title>The Amphimedon queenslandica genome and the evolution of animal complexity.</title>
        <authorList>
            <person name="Srivastava M."/>
            <person name="Simakov O."/>
            <person name="Chapman J."/>
            <person name="Fahey B."/>
            <person name="Gauthier M.E."/>
            <person name="Mitros T."/>
            <person name="Richards G.S."/>
            <person name="Conaco C."/>
            <person name="Dacre M."/>
            <person name="Hellsten U."/>
            <person name="Larroux C."/>
            <person name="Putnam N.H."/>
            <person name="Stanke M."/>
            <person name="Adamska M."/>
            <person name="Darling A."/>
            <person name="Degnan S.M."/>
            <person name="Oakley T.H."/>
            <person name="Plachetzki D.C."/>
            <person name="Zhai Y."/>
            <person name="Adamski M."/>
            <person name="Calcino A."/>
            <person name="Cummins S.F."/>
            <person name="Goodstein D.M."/>
            <person name="Harris C."/>
            <person name="Jackson D.J."/>
            <person name="Leys S.P."/>
            <person name="Shu S."/>
            <person name="Woodcroft B.J."/>
            <person name="Vervoort M."/>
            <person name="Kosik K.S."/>
            <person name="Manning G."/>
            <person name="Degnan B.M."/>
            <person name="Rokhsar D.S."/>
        </authorList>
    </citation>
    <scope>NUCLEOTIDE SEQUENCE [LARGE SCALE GENOMIC DNA]</scope>
</reference>
<gene>
    <name evidence="13" type="primary">100635784</name>
</gene>
<dbReference type="CDD" id="cd00200">
    <property type="entry name" value="WD40"/>
    <property type="match status" value="1"/>
</dbReference>
<evidence type="ECO:0000313" key="13">
    <source>
        <dbReference type="EnsemblMetazoa" id="Aqu2.1.25181_001"/>
    </source>
</evidence>
<dbReference type="InterPro" id="IPR033010">
    <property type="entry name" value="Cdc20/Fizzy"/>
</dbReference>
<feature type="compositionally biased region" description="Polar residues" evidence="11">
    <location>
        <begin position="16"/>
        <end position="26"/>
    </location>
</feature>
<feature type="repeat" description="WD" evidence="10">
    <location>
        <begin position="224"/>
        <end position="265"/>
    </location>
</feature>
<protein>
    <recommendedName>
        <fullName evidence="8">Fizzy-related protein homolog</fullName>
    </recommendedName>
    <alternativeName>
        <fullName evidence="9">Cdh1/Hct1 homolog</fullName>
    </alternativeName>
</protein>
<dbReference type="InterPro" id="IPR019775">
    <property type="entry name" value="WD40_repeat_CS"/>
</dbReference>
<evidence type="ECO:0000256" key="5">
    <source>
        <dbReference type="ARBA" id="ARBA00022737"/>
    </source>
</evidence>
<keyword evidence="4" id="KW-0132">Cell division</keyword>
<dbReference type="EnsemblMetazoa" id="XM_003388370.2">
    <property type="protein sequence ID" value="XP_003388418.1"/>
    <property type="gene ID" value="LOC100635784"/>
</dbReference>
<dbReference type="Proteomes" id="UP000007879">
    <property type="component" value="Unassembled WGS sequence"/>
</dbReference>
<dbReference type="OMA" id="FHHEYEK"/>
<evidence type="ECO:0000256" key="8">
    <source>
        <dbReference type="ARBA" id="ARBA00073600"/>
    </source>
</evidence>
<accession>A0A1X7UBN3</accession>
<evidence type="ECO:0000256" key="9">
    <source>
        <dbReference type="ARBA" id="ARBA00081406"/>
    </source>
</evidence>
<dbReference type="PROSITE" id="PS50082">
    <property type="entry name" value="WD_REPEATS_2"/>
    <property type="match status" value="5"/>
</dbReference>
<feature type="repeat" description="WD" evidence="10">
    <location>
        <begin position="437"/>
        <end position="469"/>
    </location>
</feature>
<dbReference type="PROSITE" id="PS00678">
    <property type="entry name" value="WD_REPEATS_1"/>
    <property type="match status" value="1"/>
</dbReference>
<dbReference type="InterPro" id="IPR001680">
    <property type="entry name" value="WD40_rpt"/>
</dbReference>
<name>A0A1X7UBN3_AMPQE</name>
<keyword evidence="5" id="KW-0677">Repeat</keyword>
<organism evidence="13">
    <name type="scientific">Amphimedon queenslandica</name>
    <name type="common">Sponge</name>
    <dbReference type="NCBI Taxonomy" id="400682"/>
    <lineage>
        <taxon>Eukaryota</taxon>
        <taxon>Metazoa</taxon>
        <taxon>Porifera</taxon>
        <taxon>Demospongiae</taxon>
        <taxon>Heteroscleromorpha</taxon>
        <taxon>Haplosclerida</taxon>
        <taxon>Niphatidae</taxon>
        <taxon>Amphimedon</taxon>
    </lineage>
</organism>
<dbReference type="Pfam" id="PF24807">
    <property type="entry name" value="WD40_CDC20-Fz"/>
    <property type="match status" value="1"/>
</dbReference>
<keyword evidence="3 10" id="KW-0853">WD repeat</keyword>
<evidence type="ECO:0000313" key="14">
    <source>
        <dbReference type="Proteomes" id="UP000007879"/>
    </source>
</evidence>
<dbReference type="Gene3D" id="2.130.10.10">
    <property type="entry name" value="YVTN repeat-like/Quinoprotein amine dehydrogenase"/>
    <property type="match status" value="1"/>
</dbReference>
<evidence type="ECO:0000256" key="11">
    <source>
        <dbReference type="SAM" id="MobiDB-lite"/>
    </source>
</evidence>
<feature type="domain" description="CDC20/Fizzy WD40" evidence="12">
    <location>
        <begin position="178"/>
        <end position="468"/>
    </location>
</feature>
<feature type="region of interest" description="Disordered" evidence="11">
    <location>
        <begin position="16"/>
        <end position="36"/>
    </location>
</feature>
<dbReference type="OrthoDB" id="10263272at2759"/>
<dbReference type="GO" id="GO:0031145">
    <property type="term" value="P:anaphase-promoting complex-dependent catabolic process"/>
    <property type="evidence" value="ECO:0007669"/>
    <property type="project" value="TreeGrafter"/>
</dbReference>
<dbReference type="InParanoid" id="A0A1X7UBN3"/>
<comment type="pathway">
    <text evidence="1">Protein modification; protein ubiquitination.</text>
</comment>
<dbReference type="InterPro" id="IPR056150">
    <property type="entry name" value="WD40_CDC20-Fz"/>
</dbReference>
<dbReference type="GO" id="GO:0005680">
    <property type="term" value="C:anaphase-promoting complex"/>
    <property type="evidence" value="ECO:0007669"/>
    <property type="project" value="TreeGrafter"/>
</dbReference>
<evidence type="ECO:0000259" key="12">
    <source>
        <dbReference type="Pfam" id="PF24807"/>
    </source>
</evidence>
<sequence>MDPLYADRLYSSMHKSPISTPIHTTASPSPSRLLSSPYPITPQPKAAHYYDRFIPSRTSSSLAKKCLFGVTKPKTQNTPKAKDNNDLLKPEALAYEAALRNELLGTNITEIPDAHGSKGDPLASPLSENLFKYCTPPNKRFDVSSPYSVSPISSATAKMLVSPRRASRKIPKAPFKVLDAPDLQDDYYLNLLDWSSLNVLSVGLGSTVYLWNASTCQVSKLCDLDDDRNTVTSVSWSEKGHHLAIGTHKGYVQIWDAANMKQTHTLSGHSGRVGSLSWCGDVLCSGSRDNMILQWDPRLPAFPTRRLLGHAQEVCGLRWSPNHQHLASGGNDNKLFIWDDSSTTPIHCLSDHKAAVKALAWSPHQHGLLASGGGTADRTIRFWNVLTGQCLQSVDTGSQVCNLSWSHSSSEFVSTHGYSQNQIIIWRYPSLVQIAKLTGHTTRVLYLAMSPDGQTIVTGAGDETLRFWNAFTKSKSLKKPNTPLEMASYIR</sequence>
<dbReference type="eggNOG" id="KOG0305">
    <property type="taxonomic scope" value="Eukaryota"/>
</dbReference>
<dbReference type="SUPFAM" id="SSF50978">
    <property type="entry name" value="WD40 repeat-like"/>
    <property type="match status" value="1"/>
</dbReference>
<dbReference type="FunCoup" id="A0A1X7UBN3">
    <property type="interactions" value="819"/>
</dbReference>
<feature type="repeat" description="WD" evidence="10">
    <location>
        <begin position="266"/>
        <end position="296"/>
    </location>
</feature>
<comment type="similarity">
    <text evidence="2">Belongs to the WD repeat CDC20/Fizzy family.</text>
</comment>
<evidence type="ECO:0000256" key="1">
    <source>
        <dbReference type="ARBA" id="ARBA00004906"/>
    </source>
</evidence>
<dbReference type="KEGG" id="aqu:100635784"/>
<evidence type="ECO:0000256" key="7">
    <source>
        <dbReference type="ARBA" id="ARBA00023306"/>
    </source>
</evidence>
<dbReference type="PROSITE" id="PS50294">
    <property type="entry name" value="WD_REPEATS_REGION"/>
    <property type="match status" value="4"/>
</dbReference>
<proteinExistence type="inferred from homology"/>
<dbReference type="GO" id="GO:0010997">
    <property type="term" value="F:anaphase-promoting complex binding"/>
    <property type="evidence" value="ECO:0007669"/>
    <property type="project" value="InterPro"/>
</dbReference>
<feature type="repeat" description="WD" evidence="10">
    <location>
        <begin position="349"/>
        <end position="393"/>
    </location>
</feature>
<dbReference type="FunFam" id="2.130.10.10:FF:000025">
    <property type="entry name" value="FIZZY-related 2 isoform 1"/>
    <property type="match status" value="1"/>
</dbReference>
<dbReference type="GO" id="GO:1990757">
    <property type="term" value="F:ubiquitin ligase activator activity"/>
    <property type="evidence" value="ECO:0007669"/>
    <property type="project" value="TreeGrafter"/>
</dbReference>
<dbReference type="InterPro" id="IPR036322">
    <property type="entry name" value="WD40_repeat_dom_sf"/>
</dbReference>
<feature type="repeat" description="WD" evidence="10">
    <location>
        <begin position="307"/>
        <end position="339"/>
    </location>
</feature>
<evidence type="ECO:0000256" key="10">
    <source>
        <dbReference type="PROSITE-ProRule" id="PRU00221"/>
    </source>
</evidence>
<dbReference type="InterPro" id="IPR015943">
    <property type="entry name" value="WD40/YVTN_repeat-like_dom_sf"/>
</dbReference>
<dbReference type="SMART" id="SM00320">
    <property type="entry name" value="WD40"/>
    <property type="match status" value="7"/>
</dbReference>
<dbReference type="AlphaFoldDB" id="A0A1X7UBN3"/>
<dbReference type="EnsemblMetazoa" id="Aqu2.1.25181_001">
    <property type="protein sequence ID" value="Aqu2.1.25181_001"/>
    <property type="gene ID" value="Aqu2.1.25181"/>
</dbReference>
<evidence type="ECO:0000256" key="4">
    <source>
        <dbReference type="ARBA" id="ARBA00022618"/>
    </source>
</evidence>
<evidence type="ECO:0000256" key="3">
    <source>
        <dbReference type="ARBA" id="ARBA00022574"/>
    </source>
</evidence>
<evidence type="ECO:0000256" key="6">
    <source>
        <dbReference type="ARBA" id="ARBA00022776"/>
    </source>
</evidence>
<dbReference type="PANTHER" id="PTHR19918">
    <property type="entry name" value="CELL DIVISION CYCLE 20 CDC20 FIZZY -RELATED"/>
    <property type="match status" value="1"/>
</dbReference>
<keyword evidence="6" id="KW-0498">Mitosis</keyword>